<dbReference type="AlphaFoldDB" id="A0A917E0Q3"/>
<proteinExistence type="predicted"/>
<gene>
    <name evidence="2" type="ORF">GCM10011390_04430</name>
</gene>
<keyword evidence="3" id="KW-1185">Reference proteome</keyword>
<comment type="caution">
    <text evidence="2">The sequence shown here is derived from an EMBL/GenBank/DDBJ whole genome shotgun (WGS) entry which is preliminary data.</text>
</comment>
<feature type="signal peptide" evidence="1">
    <location>
        <begin position="1"/>
        <end position="21"/>
    </location>
</feature>
<reference evidence="2" key="2">
    <citation type="submission" date="2020-09" db="EMBL/GenBank/DDBJ databases">
        <authorList>
            <person name="Sun Q."/>
            <person name="Zhou Y."/>
        </authorList>
    </citation>
    <scope>NUCLEOTIDE SEQUENCE</scope>
    <source>
        <strain evidence="2">CGMCC 1.15367</strain>
    </source>
</reference>
<keyword evidence="1" id="KW-0732">Signal</keyword>
<feature type="chain" id="PRO_5037264999" evidence="1">
    <location>
        <begin position="22"/>
        <end position="42"/>
    </location>
</feature>
<accession>A0A917E0Q3</accession>
<evidence type="ECO:0000313" key="2">
    <source>
        <dbReference type="EMBL" id="GGD88783.1"/>
    </source>
</evidence>
<dbReference type="Proteomes" id="UP000644699">
    <property type="component" value="Unassembled WGS sequence"/>
</dbReference>
<dbReference type="RefSeq" id="WP_280515010.1">
    <property type="nucleotide sequence ID" value="NZ_BMIQ01000001.1"/>
</dbReference>
<sequence>MLILVLSLAMVAGLCSATAVALHNEAENSRVKAVVRKRRPLH</sequence>
<organism evidence="2 3">
    <name type="scientific">Aureimonas endophytica</name>
    <dbReference type="NCBI Taxonomy" id="2027858"/>
    <lineage>
        <taxon>Bacteria</taxon>
        <taxon>Pseudomonadati</taxon>
        <taxon>Pseudomonadota</taxon>
        <taxon>Alphaproteobacteria</taxon>
        <taxon>Hyphomicrobiales</taxon>
        <taxon>Aurantimonadaceae</taxon>
        <taxon>Aureimonas</taxon>
    </lineage>
</organism>
<evidence type="ECO:0000313" key="3">
    <source>
        <dbReference type="Proteomes" id="UP000644699"/>
    </source>
</evidence>
<protein>
    <submittedName>
        <fullName evidence="2">Uncharacterized protein</fullName>
    </submittedName>
</protein>
<dbReference type="EMBL" id="BMIQ01000001">
    <property type="protein sequence ID" value="GGD88783.1"/>
    <property type="molecule type" value="Genomic_DNA"/>
</dbReference>
<name>A0A917E0Q3_9HYPH</name>
<evidence type="ECO:0000256" key="1">
    <source>
        <dbReference type="SAM" id="SignalP"/>
    </source>
</evidence>
<reference evidence="2" key="1">
    <citation type="journal article" date="2014" name="Int. J. Syst. Evol. Microbiol.">
        <title>Complete genome sequence of Corynebacterium casei LMG S-19264T (=DSM 44701T), isolated from a smear-ripened cheese.</title>
        <authorList>
            <consortium name="US DOE Joint Genome Institute (JGI-PGF)"/>
            <person name="Walter F."/>
            <person name="Albersmeier A."/>
            <person name="Kalinowski J."/>
            <person name="Ruckert C."/>
        </authorList>
    </citation>
    <scope>NUCLEOTIDE SEQUENCE</scope>
    <source>
        <strain evidence="2">CGMCC 1.15367</strain>
    </source>
</reference>